<feature type="compositionally biased region" description="Basic residues" evidence="1">
    <location>
        <begin position="284"/>
        <end position="306"/>
    </location>
</feature>
<evidence type="ECO:0000313" key="3">
    <source>
        <dbReference type="Proteomes" id="UP001428341"/>
    </source>
</evidence>
<evidence type="ECO:0000256" key="1">
    <source>
        <dbReference type="SAM" id="MobiDB-lite"/>
    </source>
</evidence>
<keyword evidence="3" id="KW-1185">Reference proteome</keyword>
<feature type="region of interest" description="Disordered" evidence="1">
    <location>
        <begin position="223"/>
        <end position="320"/>
    </location>
</feature>
<accession>A0AAP0LRQ2</accession>
<gene>
    <name evidence="2" type="ORF">WN944_024046</name>
</gene>
<proteinExistence type="predicted"/>
<dbReference type="Proteomes" id="UP001428341">
    <property type="component" value="Unassembled WGS sequence"/>
</dbReference>
<organism evidence="2 3">
    <name type="scientific">Citrus x changshan-huyou</name>
    <dbReference type="NCBI Taxonomy" id="2935761"/>
    <lineage>
        <taxon>Eukaryota</taxon>
        <taxon>Viridiplantae</taxon>
        <taxon>Streptophyta</taxon>
        <taxon>Embryophyta</taxon>
        <taxon>Tracheophyta</taxon>
        <taxon>Spermatophyta</taxon>
        <taxon>Magnoliopsida</taxon>
        <taxon>eudicotyledons</taxon>
        <taxon>Gunneridae</taxon>
        <taxon>Pentapetalae</taxon>
        <taxon>rosids</taxon>
        <taxon>malvids</taxon>
        <taxon>Sapindales</taxon>
        <taxon>Rutaceae</taxon>
        <taxon>Aurantioideae</taxon>
        <taxon>Citrus</taxon>
    </lineage>
</organism>
<name>A0AAP0LRQ2_9ROSI</name>
<sequence length="772" mass="85230">MPLPLSNRFKCSGAESSPAVISADIASVFVHRQMQCYCGDTASAVKSVQIFWPTYENGDNRAPINIDLIGTTLTNEESLASILDRVIEEQWRTHVAYWDNEEVKACAEQNKINHSQLSSLPRTGFLWSEGRLRWRWIWRRSDFKYGGLVKIALNLQNNQKRGQRWSRGWPATTLRRSSQSWVISGVAGKTGGPNCHNIKLLTDSLCTRGTPIALRVAGVPRVPGVSKGNKMGRKRVGIKGRNIVDDSGGEEAPCSGSAPFVSISDDDGSPSGSPKLSRTDPRSKSKTRGKQPVRAARKKTRAKNSRPKSPAPVSIPEPPLVSPSVSVARRLYSLGGRPAIPRDLERVRAKYNIPPSVRLRVPRKGEHPEHPHSDSVALHIDLFDLGLCLPLQPFFRKMFTEMQIAPGQLSLPGWRLLTGLEVLWLDVFGENISYGDLRGLYQLKKLAGLSVAYFATWGVHGSLVRPDPLLKKGYRYGWFVAKGEWGRNITWTKGTCPVHEVGRKVSGVIEKFQSLQSEDDVLSTTRLARAGLIEESLPSSLGGDSRMAMWCRWGMDPFAEDFDAFFSRMSGSSSATLGTSAKGDRPPIVPGAKGKLLVSSFGGSRGTPTTHKRKFGSLFMALGDLMKGELDPVANKRISHLGDCFLHSAECISTDMAMEANKLDLNEHYSRVLKACHDAAFYLSHSFHDFSGISFHGSWRSYEGRPSTLATVSTTLVASRLHRLRWRGCEGRQTRSVSGREARRGGQGFAEAFGQLRLGEQPNVQEVRRGGV</sequence>
<reference evidence="2 3" key="1">
    <citation type="submission" date="2024-05" db="EMBL/GenBank/DDBJ databases">
        <title>Haplotype-resolved chromosome-level genome assembly of Huyou (Citrus changshanensis).</title>
        <authorList>
            <person name="Miao C."/>
            <person name="Chen W."/>
            <person name="Wu Y."/>
            <person name="Wang L."/>
            <person name="Zhao S."/>
            <person name="Grierson D."/>
            <person name="Xu C."/>
            <person name="Chen K."/>
        </authorList>
    </citation>
    <scope>NUCLEOTIDE SEQUENCE [LARGE SCALE GENOMIC DNA]</scope>
    <source>
        <strain evidence="2">01-14</strain>
        <tissue evidence="2">Leaf</tissue>
    </source>
</reference>
<dbReference type="AlphaFoldDB" id="A0AAP0LRQ2"/>
<dbReference type="EMBL" id="JBCGBO010000024">
    <property type="protein sequence ID" value="KAK9180910.1"/>
    <property type="molecule type" value="Genomic_DNA"/>
</dbReference>
<comment type="caution">
    <text evidence="2">The sequence shown here is derived from an EMBL/GenBank/DDBJ whole genome shotgun (WGS) entry which is preliminary data.</text>
</comment>
<feature type="compositionally biased region" description="Pro residues" evidence="1">
    <location>
        <begin position="309"/>
        <end position="320"/>
    </location>
</feature>
<protein>
    <submittedName>
        <fullName evidence="2">Uncharacterized protein</fullName>
    </submittedName>
</protein>
<evidence type="ECO:0000313" key="2">
    <source>
        <dbReference type="EMBL" id="KAK9180910.1"/>
    </source>
</evidence>